<dbReference type="GO" id="GO:0007018">
    <property type="term" value="P:microtubule-based movement"/>
    <property type="evidence" value="ECO:0007669"/>
    <property type="project" value="InterPro"/>
</dbReference>
<evidence type="ECO:0000256" key="2">
    <source>
        <dbReference type="ARBA" id="ARBA00010899"/>
    </source>
</evidence>
<evidence type="ECO:0000256" key="6">
    <source>
        <dbReference type="ARBA" id="ARBA00023175"/>
    </source>
</evidence>
<evidence type="ECO:0000256" key="4">
    <source>
        <dbReference type="ARBA" id="ARBA00022741"/>
    </source>
</evidence>
<proteinExistence type="inferred from homology"/>
<evidence type="ECO:0000256" key="5">
    <source>
        <dbReference type="ARBA" id="ARBA00022840"/>
    </source>
</evidence>
<organism evidence="12 13">
    <name type="scientific">Ciona savignyi</name>
    <name type="common">Pacific transparent sea squirt</name>
    <dbReference type="NCBI Taxonomy" id="51511"/>
    <lineage>
        <taxon>Eukaryota</taxon>
        <taxon>Metazoa</taxon>
        <taxon>Chordata</taxon>
        <taxon>Tunicata</taxon>
        <taxon>Ascidiacea</taxon>
        <taxon>Phlebobranchia</taxon>
        <taxon>Cionidae</taxon>
        <taxon>Ciona</taxon>
    </lineage>
</organism>
<evidence type="ECO:0000313" key="13">
    <source>
        <dbReference type="Proteomes" id="UP000007875"/>
    </source>
</evidence>
<dbReference type="STRING" id="51511.ENSCSAVP00000020074"/>
<reference evidence="12" key="2">
    <citation type="submission" date="2025-08" db="UniProtKB">
        <authorList>
            <consortium name="Ensembl"/>
        </authorList>
    </citation>
    <scope>IDENTIFICATION</scope>
</reference>
<dbReference type="InParanoid" id="H2ZR58"/>
<dbReference type="PROSITE" id="PS50067">
    <property type="entry name" value="KINESIN_MOTOR_2"/>
    <property type="match status" value="1"/>
</dbReference>
<evidence type="ECO:0000313" key="12">
    <source>
        <dbReference type="Ensembl" id="ENSCSAVP00000020074.1"/>
    </source>
</evidence>
<dbReference type="PANTHER" id="PTHR47972">
    <property type="entry name" value="KINESIN-LIKE PROTEIN KLP-3"/>
    <property type="match status" value="1"/>
</dbReference>
<feature type="domain" description="Kinesin motor" evidence="11">
    <location>
        <begin position="42"/>
        <end position="367"/>
    </location>
</feature>
<keyword evidence="4 8" id="KW-0547">Nucleotide-binding</keyword>
<dbReference type="GO" id="GO:0005874">
    <property type="term" value="C:microtubule"/>
    <property type="evidence" value="ECO:0007669"/>
    <property type="project" value="UniProtKB-KW"/>
</dbReference>
<keyword evidence="5 8" id="KW-0067">ATP-binding</keyword>
<dbReference type="GO" id="GO:0008017">
    <property type="term" value="F:microtubule binding"/>
    <property type="evidence" value="ECO:0007669"/>
    <property type="project" value="InterPro"/>
</dbReference>
<keyword evidence="7" id="KW-0206">Cytoskeleton</keyword>
<evidence type="ECO:0000259" key="11">
    <source>
        <dbReference type="PROSITE" id="PS50067"/>
    </source>
</evidence>
<evidence type="ECO:0000256" key="1">
    <source>
        <dbReference type="ARBA" id="ARBA00004245"/>
    </source>
</evidence>
<comment type="subcellular location">
    <subcellularLocation>
        <location evidence="1">Cytoplasm</location>
        <location evidence="1">Cytoskeleton</location>
    </subcellularLocation>
</comment>
<dbReference type="SUPFAM" id="SSF52540">
    <property type="entry name" value="P-loop containing nucleoside triphosphate hydrolases"/>
    <property type="match status" value="1"/>
</dbReference>
<protein>
    <recommendedName>
        <fullName evidence="9">Kinesin-like protein</fullName>
    </recommendedName>
</protein>
<dbReference type="InterPro" id="IPR027640">
    <property type="entry name" value="Kinesin-like_fam"/>
</dbReference>
<dbReference type="SMART" id="SM00129">
    <property type="entry name" value="KISc"/>
    <property type="match status" value="1"/>
</dbReference>
<evidence type="ECO:0000256" key="8">
    <source>
        <dbReference type="PROSITE-ProRule" id="PRU00283"/>
    </source>
</evidence>
<evidence type="ECO:0000256" key="3">
    <source>
        <dbReference type="ARBA" id="ARBA00022701"/>
    </source>
</evidence>
<keyword evidence="6 8" id="KW-0505">Motor protein</keyword>
<evidence type="ECO:0000256" key="10">
    <source>
        <dbReference type="SAM" id="Coils"/>
    </source>
</evidence>
<keyword evidence="10" id="KW-0175">Coiled coil</keyword>
<feature type="binding site" evidence="8">
    <location>
        <begin position="123"/>
        <end position="130"/>
    </location>
    <ligand>
        <name>ATP</name>
        <dbReference type="ChEBI" id="CHEBI:30616"/>
    </ligand>
</feature>
<dbReference type="PRINTS" id="PR00380">
    <property type="entry name" value="KINESINHEAVY"/>
</dbReference>
<dbReference type="AlphaFoldDB" id="H2ZR58"/>
<keyword evidence="7" id="KW-0963">Cytoplasm</keyword>
<comment type="similarity">
    <text evidence="2">Belongs to the TRAFAC class myosin-kinesin ATPase superfamily. Kinesin family. KIN-14 subfamily.</text>
</comment>
<dbReference type="GO" id="GO:0005524">
    <property type="term" value="F:ATP binding"/>
    <property type="evidence" value="ECO:0007669"/>
    <property type="project" value="UniProtKB-UniRule"/>
</dbReference>
<name>H2ZR58_CIOSA</name>
<dbReference type="GO" id="GO:0003777">
    <property type="term" value="F:microtubule motor activity"/>
    <property type="evidence" value="ECO:0007669"/>
    <property type="project" value="InterPro"/>
</dbReference>
<reference evidence="12" key="3">
    <citation type="submission" date="2025-09" db="UniProtKB">
        <authorList>
            <consortium name="Ensembl"/>
        </authorList>
    </citation>
    <scope>IDENTIFICATION</scope>
</reference>
<dbReference type="Gene3D" id="3.40.850.10">
    <property type="entry name" value="Kinesin motor domain"/>
    <property type="match status" value="1"/>
</dbReference>
<dbReference type="eggNOG" id="KOG0239">
    <property type="taxonomic scope" value="Eukaryota"/>
</dbReference>
<dbReference type="GeneTree" id="ENSGT00940000154022"/>
<dbReference type="InterPro" id="IPR001752">
    <property type="entry name" value="Kinesin_motor_dom"/>
</dbReference>
<keyword evidence="13" id="KW-1185">Reference proteome</keyword>
<accession>H2ZR58</accession>
<dbReference type="FunCoup" id="H2ZR58">
    <property type="interactions" value="35"/>
</dbReference>
<evidence type="ECO:0000256" key="9">
    <source>
        <dbReference type="RuleBase" id="RU000394"/>
    </source>
</evidence>
<evidence type="ECO:0000256" key="7">
    <source>
        <dbReference type="ARBA" id="ARBA00023212"/>
    </source>
</evidence>
<feature type="coiled-coil region" evidence="10">
    <location>
        <begin position="15"/>
        <end position="42"/>
    </location>
</feature>
<dbReference type="PROSITE" id="PS00411">
    <property type="entry name" value="KINESIN_MOTOR_1"/>
    <property type="match status" value="1"/>
</dbReference>
<dbReference type="HOGENOM" id="CLU_001485_2_2_1"/>
<keyword evidence="3 9" id="KW-0493">Microtubule</keyword>
<dbReference type="InterPro" id="IPR019821">
    <property type="entry name" value="Kinesin_motor_CS"/>
</dbReference>
<dbReference type="Ensembl" id="ENSCSAVT00000020289.1">
    <property type="protein sequence ID" value="ENSCSAVP00000020074.1"/>
    <property type="gene ID" value="ENSCSAVG00000011786.1"/>
</dbReference>
<reference evidence="13" key="1">
    <citation type="submission" date="2003-08" db="EMBL/GenBank/DDBJ databases">
        <authorList>
            <person name="Birren B."/>
            <person name="Nusbaum C."/>
            <person name="Abebe A."/>
            <person name="Abouelleil A."/>
            <person name="Adekoya E."/>
            <person name="Ait-zahra M."/>
            <person name="Allen N."/>
            <person name="Allen T."/>
            <person name="An P."/>
            <person name="Anderson M."/>
            <person name="Anderson S."/>
            <person name="Arachchi H."/>
            <person name="Armbruster J."/>
            <person name="Bachantsang P."/>
            <person name="Baldwin J."/>
            <person name="Barry A."/>
            <person name="Bayul T."/>
            <person name="Blitshsteyn B."/>
            <person name="Bloom T."/>
            <person name="Blye J."/>
            <person name="Boguslavskiy L."/>
            <person name="Borowsky M."/>
            <person name="Boukhgalter B."/>
            <person name="Brunache A."/>
            <person name="Butler J."/>
            <person name="Calixte N."/>
            <person name="Calvo S."/>
            <person name="Camarata J."/>
            <person name="Campo K."/>
            <person name="Chang J."/>
            <person name="Cheshatsang Y."/>
            <person name="Citroen M."/>
            <person name="Collymore A."/>
            <person name="Considine T."/>
            <person name="Cook A."/>
            <person name="Cooke P."/>
            <person name="Corum B."/>
            <person name="Cuomo C."/>
            <person name="David R."/>
            <person name="Dawoe T."/>
            <person name="Degray S."/>
            <person name="Dodge S."/>
            <person name="Dooley K."/>
            <person name="Dorje P."/>
            <person name="Dorjee K."/>
            <person name="Dorris L."/>
            <person name="Duffey N."/>
            <person name="Dupes A."/>
            <person name="Elkins T."/>
            <person name="Engels R."/>
            <person name="Erickson J."/>
            <person name="Farina A."/>
            <person name="Faro S."/>
            <person name="Ferreira P."/>
            <person name="Fischer H."/>
            <person name="Fitzgerald M."/>
            <person name="Foley K."/>
            <person name="Gage D."/>
            <person name="Galagan J."/>
            <person name="Gearin G."/>
            <person name="Gnerre S."/>
            <person name="Gnirke A."/>
            <person name="Goyette A."/>
            <person name="Graham J."/>
            <person name="Grandbois E."/>
            <person name="Gyaltsen K."/>
            <person name="Hafez N."/>
            <person name="Hagopian D."/>
            <person name="Hagos B."/>
            <person name="Hall J."/>
            <person name="Hatcher B."/>
            <person name="Heller A."/>
            <person name="Higgins H."/>
            <person name="Honan T."/>
            <person name="Horn A."/>
            <person name="Houde N."/>
            <person name="Hughes L."/>
            <person name="Hulme W."/>
            <person name="Husby E."/>
            <person name="Iliev I."/>
            <person name="Jaffe D."/>
            <person name="Jones C."/>
            <person name="Kamal M."/>
            <person name="Kamat A."/>
            <person name="Kamvysselis M."/>
            <person name="Karlsson E."/>
            <person name="Kells C."/>
            <person name="Kieu A."/>
            <person name="Kisner P."/>
            <person name="Kodira C."/>
            <person name="Kulbokas E."/>
            <person name="Labutti K."/>
            <person name="Lama D."/>
            <person name="Landers T."/>
            <person name="Leger J."/>
            <person name="Levine S."/>
            <person name="Lewis D."/>
            <person name="Lewis T."/>
            <person name="Lindblad-toh K."/>
            <person name="Liu X."/>
            <person name="Lokyitsang T."/>
            <person name="Lokyitsang Y."/>
            <person name="Lucien O."/>
            <person name="Lui A."/>
            <person name="Ma L.J."/>
            <person name="Mabbitt R."/>
            <person name="Macdonald J."/>
            <person name="Maclean C."/>
            <person name="Major J."/>
            <person name="Manning J."/>
            <person name="Marabella R."/>
            <person name="Maru K."/>
            <person name="Matthews C."/>
            <person name="Mauceli E."/>
            <person name="Mccarthy M."/>
            <person name="Mcdonough S."/>
            <person name="Mcghee T."/>
            <person name="Meldrim J."/>
            <person name="Meneus L."/>
            <person name="Mesirov J."/>
            <person name="Mihalev A."/>
            <person name="Mihova T."/>
            <person name="Mikkelsen T."/>
            <person name="Mlenga V."/>
            <person name="Moru K."/>
            <person name="Mozes J."/>
            <person name="Mulrain L."/>
            <person name="Munson G."/>
            <person name="Naylor J."/>
            <person name="Newes C."/>
            <person name="Nguyen C."/>
            <person name="Nguyen N."/>
            <person name="Nguyen T."/>
            <person name="Nicol R."/>
            <person name="Nielsen C."/>
            <person name="Nizzari M."/>
            <person name="Norbu C."/>
            <person name="Norbu N."/>
            <person name="O'donnell P."/>
            <person name="Okoawo O."/>
            <person name="O'leary S."/>
            <person name="Omotosho B."/>
            <person name="O'neill K."/>
            <person name="Osman S."/>
            <person name="Parker S."/>
            <person name="Perrin D."/>
            <person name="Phunkhang P."/>
            <person name="Piqani B."/>
            <person name="Purcell S."/>
            <person name="Rachupka T."/>
            <person name="Ramasamy U."/>
            <person name="Rameau R."/>
            <person name="Ray V."/>
            <person name="Raymond C."/>
            <person name="Retta R."/>
            <person name="Richardson S."/>
            <person name="Rise C."/>
            <person name="Rodriguez J."/>
            <person name="Rogers J."/>
            <person name="Rogov P."/>
            <person name="Rutman M."/>
            <person name="Schupbach R."/>
            <person name="Seaman C."/>
            <person name="Settipalli S."/>
            <person name="Sharpe T."/>
            <person name="Sheridan J."/>
            <person name="Sherpa N."/>
            <person name="Shi J."/>
            <person name="Smirnov S."/>
            <person name="Smith C."/>
            <person name="Sougnez C."/>
            <person name="Spencer B."/>
            <person name="Stalker J."/>
            <person name="Stange-thomann N."/>
            <person name="Stavropoulos S."/>
            <person name="Stetson K."/>
            <person name="Stone C."/>
            <person name="Stone S."/>
            <person name="Stubbs M."/>
            <person name="Talamas J."/>
            <person name="Tchuinga P."/>
            <person name="Tenzing P."/>
            <person name="Tesfaye S."/>
            <person name="Theodore J."/>
            <person name="Thoulutsang Y."/>
            <person name="Topham K."/>
            <person name="Towey S."/>
            <person name="Tsamla T."/>
            <person name="Tsomo N."/>
            <person name="Vallee D."/>
            <person name="Vassiliev H."/>
            <person name="Venkataraman V."/>
            <person name="Vinson J."/>
            <person name="Vo A."/>
            <person name="Wade C."/>
            <person name="Wang S."/>
            <person name="Wangchuk T."/>
            <person name="Wangdi T."/>
            <person name="Whittaker C."/>
            <person name="Wilkinson J."/>
            <person name="Wu Y."/>
            <person name="Wyman D."/>
            <person name="Yadav S."/>
            <person name="Yang S."/>
            <person name="Yang X."/>
            <person name="Yeager S."/>
            <person name="Yee E."/>
            <person name="Young G."/>
            <person name="Zainoun J."/>
            <person name="Zembeck L."/>
            <person name="Zimmer A."/>
            <person name="Zody M."/>
            <person name="Lander E."/>
        </authorList>
    </citation>
    <scope>NUCLEOTIDE SEQUENCE [LARGE SCALE GENOMIC DNA]</scope>
</reference>
<dbReference type="InterPro" id="IPR027417">
    <property type="entry name" value="P-loop_NTPase"/>
</dbReference>
<dbReference type="Pfam" id="PF00225">
    <property type="entry name" value="Kinesin"/>
    <property type="match status" value="1"/>
</dbReference>
<dbReference type="OMA" id="IFQERQG"/>
<dbReference type="PANTHER" id="PTHR47972:SF45">
    <property type="entry name" value="PROTEIN CLARET SEGREGATIONAL"/>
    <property type="match status" value="1"/>
</dbReference>
<dbReference type="Proteomes" id="UP000007875">
    <property type="component" value="Unassembled WGS sequence"/>
</dbReference>
<dbReference type="InterPro" id="IPR036961">
    <property type="entry name" value="Kinesin_motor_dom_sf"/>
</dbReference>
<sequence>METTQSKLDNQISIAEKLDIELREGNEERRKLLNVVQELKGNIRVFCRVRPLLKKEILDGNDNTHIETSQKSIEITNDCNKNVPYTFDRVFGDTSSQEEIFTDVALLVQSALDGYNVCIFAYGQTGAGKTYTMEGQGDGVEMGIIPRAMKLIFQKSEELLKFGWKYKLSVQHVEIYCEVLQDLLNRETGVKLDIRTAGGVKNSSVWVHGLTEHEVTNQNMVKSLLKQANQKRATAATNANERSSRSHSVFMLKISACNELTGEQHTSVLNLIDLAGSERVANSGSSGVRLKEAQKINGSLSELSNVISALANKDSHVPYRNSKLTFLLMDSLSGNSKTLMVVNVNPMKKAVNETINTLRFATTVNKCNIGTAQKFIK</sequence>